<name>A0A1I2BVD5_9BACI</name>
<evidence type="ECO:0000313" key="2">
    <source>
        <dbReference type="Proteomes" id="UP000199516"/>
    </source>
</evidence>
<reference evidence="1 2" key="1">
    <citation type="submission" date="2016-10" db="EMBL/GenBank/DDBJ databases">
        <authorList>
            <person name="de Groot N.N."/>
        </authorList>
    </citation>
    <scope>NUCLEOTIDE SEQUENCE [LARGE SCALE GENOMIC DNA]</scope>
    <source>
        <strain evidence="1 2">DSM 23995</strain>
    </source>
</reference>
<gene>
    <name evidence="1" type="ORF">SAMN05192532_102528</name>
</gene>
<dbReference type="OrthoDB" id="9813772at2"/>
<dbReference type="Proteomes" id="UP000199516">
    <property type="component" value="Unassembled WGS sequence"/>
</dbReference>
<sequence>MIEDVYKWEELNCKVFDDEKVEWKQFVWNMRQGNDSPLQPKDWIYGPVADGGLLSENYWDIKAYNNKNQLAVLTSEAAQYLQLLEVIQC</sequence>
<proteinExistence type="predicted"/>
<protein>
    <submittedName>
        <fullName evidence="1">Uncharacterized protein</fullName>
    </submittedName>
</protein>
<organism evidence="1 2">
    <name type="scientific">Alteribacillus iranensis</name>
    <dbReference type="NCBI Taxonomy" id="930128"/>
    <lineage>
        <taxon>Bacteria</taxon>
        <taxon>Bacillati</taxon>
        <taxon>Bacillota</taxon>
        <taxon>Bacilli</taxon>
        <taxon>Bacillales</taxon>
        <taxon>Bacillaceae</taxon>
        <taxon>Alteribacillus</taxon>
    </lineage>
</organism>
<evidence type="ECO:0000313" key="1">
    <source>
        <dbReference type="EMBL" id="SFE60041.1"/>
    </source>
</evidence>
<dbReference type="EMBL" id="FONT01000002">
    <property type="protein sequence ID" value="SFE60041.1"/>
    <property type="molecule type" value="Genomic_DNA"/>
</dbReference>
<dbReference type="AlphaFoldDB" id="A0A1I2BVD5"/>
<dbReference type="RefSeq" id="WP_091659206.1">
    <property type="nucleotide sequence ID" value="NZ_FONT01000002.1"/>
</dbReference>
<keyword evidence="2" id="KW-1185">Reference proteome</keyword>
<accession>A0A1I2BVD5</accession>